<accession>A0A1C0AIW4</accession>
<dbReference type="CDD" id="cd06170">
    <property type="entry name" value="LuxR_C_like"/>
    <property type="match status" value="1"/>
</dbReference>
<dbReference type="PANTHER" id="PTHR16305">
    <property type="entry name" value="TESTICULAR SOLUBLE ADENYLYL CYCLASE"/>
    <property type="match status" value="1"/>
</dbReference>
<sequence length="938" mass="100949">MTGEAGIGKTRLLREFADQLRPDAAVAVGQCVDLGALGTPFEPVRDALRDLVQDFGADSFRDAVGDEHLATLTTLLPELGDGATDAPARDRMHEAVRGALVGLSRVTPILVVLEDLHWADAATLDLLRGVVGRIREGRIMLALSCRTDGVSRATPLRTFLVELERMRHVFRLELSRLDRAEVAAQVAHIRGRDDAVDIDELLRRSDGVPFLVEELLALEGRALPESLRDVVLARYDSVSEGAQAMLRMAAVGGLSVTHRLLEAVYDRSSAELDSALREAIAANILTTQSASYSFRHALTQEAVEGQVLPGERARFHARYAEALEAAGEPGTAAQIAHHWAAVGDVRRAFTALVQATRDAKATAALASAARFGEQVLDLWPEVEDAATLVGSDRVDFVLEVAASYMETADPRSLALLQRELGRCDPDDHRSRALLLHEQTIFAQGLGLPGICDLAEAAYAELRPDTDDLDRLARVRVTCGLGIVQAFYGDAEVGWSRLHEALDGARSLLDRGPPEPIASKARAELVRVLTSIASIRGAAGDVDAALDGLAEAMAMDDDPVNVLRAAGLRLELLRLVGRHREALEEGRAALGLARDTWKQRSWGSAISLHVMNIHIDLGNLAEAERVGQALIALGPWAFVSGYCRLAQADILRLRDQAVAADELLARHAEAIDGARRSSTGALTAARTVGAVALALGDLPRAWTQVEQVWAAPRNVASRAALRLLVLGAEVLAALRRDHAEVLLAGEPAPYPDAEATLREALDRLSIWEVAGDWRAMVDARLSGPAGTGTDLAAWRAAVEAAARGRVPAQYHSDALYRLGEAELLAGERGEAALTLGAAADWAERIEDLFTLRRVRDVLARAHMLDAPARTSAAGLVPHLTDRERQVLRLVAEGLTNRQIGRRLFISEKTASVHVSAILRKLGVASRTEAAVLAAQVPDE</sequence>
<keyword evidence="1" id="KW-0547">Nucleotide-binding</keyword>
<dbReference type="SUPFAM" id="SSF46894">
    <property type="entry name" value="C-terminal effector domain of the bipartite response regulators"/>
    <property type="match status" value="1"/>
</dbReference>
<keyword evidence="5" id="KW-1185">Reference proteome</keyword>
<dbReference type="Pfam" id="PF13191">
    <property type="entry name" value="AAA_16"/>
    <property type="match status" value="1"/>
</dbReference>
<comment type="caution">
    <text evidence="4">The sequence shown here is derived from an EMBL/GenBank/DDBJ whole genome shotgun (WGS) entry which is preliminary data.</text>
</comment>
<evidence type="ECO:0000313" key="5">
    <source>
        <dbReference type="Proteomes" id="UP000093501"/>
    </source>
</evidence>
<dbReference type="SMART" id="SM00421">
    <property type="entry name" value="HTH_LUXR"/>
    <property type="match status" value="1"/>
</dbReference>
<dbReference type="AlphaFoldDB" id="A0A1C0AIW4"/>
<dbReference type="InterPro" id="IPR016032">
    <property type="entry name" value="Sig_transdc_resp-reg_C-effctor"/>
</dbReference>
<dbReference type="Pfam" id="PF00196">
    <property type="entry name" value="GerE"/>
    <property type="match status" value="1"/>
</dbReference>
<name>A0A1C0AIW4_9ACTN</name>
<evidence type="ECO:0000313" key="4">
    <source>
        <dbReference type="EMBL" id="OCL32036.1"/>
    </source>
</evidence>
<dbReference type="GO" id="GO:0005737">
    <property type="term" value="C:cytoplasm"/>
    <property type="evidence" value="ECO:0007669"/>
    <property type="project" value="TreeGrafter"/>
</dbReference>
<dbReference type="InterPro" id="IPR000792">
    <property type="entry name" value="Tscrpt_reg_LuxR_C"/>
</dbReference>
<protein>
    <recommendedName>
        <fullName evidence="3">HTH luxR-type domain-containing protein</fullName>
    </recommendedName>
</protein>
<dbReference type="Gene3D" id="1.10.10.10">
    <property type="entry name" value="Winged helix-like DNA-binding domain superfamily/Winged helix DNA-binding domain"/>
    <property type="match status" value="1"/>
</dbReference>
<dbReference type="InterPro" id="IPR036388">
    <property type="entry name" value="WH-like_DNA-bd_sf"/>
</dbReference>
<feature type="domain" description="HTH luxR-type" evidence="3">
    <location>
        <begin position="871"/>
        <end position="936"/>
    </location>
</feature>
<dbReference type="PRINTS" id="PR00038">
    <property type="entry name" value="HTHLUXR"/>
</dbReference>
<proteinExistence type="predicted"/>
<organism evidence="4 5">
    <name type="scientific">Tessaracoccus lapidicaptus</name>
    <dbReference type="NCBI Taxonomy" id="1427523"/>
    <lineage>
        <taxon>Bacteria</taxon>
        <taxon>Bacillati</taxon>
        <taxon>Actinomycetota</taxon>
        <taxon>Actinomycetes</taxon>
        <taxon>Propionibacteriales</taxon>
        <taxon>Propionibacteriaceae</taxon>
        <taxon>Tessaracoccus</taxon>
    </lineage>
</organism>
<evidence type="ECO:0000259" key="3">
    <source>
        <dbReference type="PROSITE" id="PS50043"/>
    </source>
</evidence>
<dbReference type="PROSITE" id="PS50043">
    <property type="entry name" value="HTH_LUXR_2"/>
    <property type="match status" value="1"/>
</dbReference>
<evidence type="ECO:0000256" key="1">
    <source>
        <dbReference type="ARBA" id="ARBA00022741"/>
    </source>
</evidence>
<dbReference type="PANTHER" id="PTHR16305:SF35">
    <property type="entry name" value="TRANSCRIPTIONAL ACTIVATOR DOMAIN"/>
    <property type="match status" value="1"/>
</dbReference>
<dbReference type="GO" id="GO:0005524">
    <property type="term" value="F:ATP binding"/>
    <property type="evidence" value="ECO:0007669"/>
    <property type="project" value="UniProtKB-KW"/>
</dbReference>
<dbReference type="SUPFAM" id="SSF52540">
    <property type="entry name" value="P-loop containing nucleoside triphosphate hydrolases"/>
    <property type="match status" value="1"/>
</dbReference>
<dbReference type="Proteomes" id="UP000093501">
    <property type="component" value="Unassembled WGS sequence"/>
</dbReference>
<gene>
    <name evidence="4" type="ORF">BCR15_08310</name>
</gene>
<evidence type="ECO:0000256" key="2">
    <source>
        <dbReference type="ARBA" id="ARBA00022840"/>
    </source>
</evidence>
<dbReference type="GO" id="GO:0004016">
    <property type="term" value="F:adenylate cyclase activity"/>
    <property type="evidence" value="ECO:0007669"/>
    <property type="project" value="TreeGrafter"/>
</dbReference>
<dbReference type="EMBL" id="MBQD01000024">
    <property type="protein sequence ID" value="OCL32036.1"/>
    <property type="molecule type" value="Genomic_DNA"/>
</dbReference>
<reference evidence="5" key="1">
    <citation type="submission" date="2016-07" db="EMBL/GenBank/DDBJ databases">
        <authorList>
            <person name="Florea S."/>
            <person name="Webb J.S."/>
            <person name="Jaromczyk J."/>
            <person name="Schardl C.L."/>
        </authorList>
    </citation>
    <scope>NUCLEOTIDE SEQUENCE [LARGE SCALE GENOMIC DNA]</scope>
    <source>
        <strain evidence="5">IPBSL-7</strain>
    </source>
</reference>
<dbReference type="InterPro" id="IPR027417">
    <property type="entry name" value="P-loop_NTPase"/>
</dbReference>
<dbReference type="GO" id="GO:0003677">
    <property type="term" value="F:DNA binding"/>
    <property type="evidence" value="ECO:0007669"/>
    <property type="project" value="InterPro"/>
</dbReference>
<keyword evidence="2" id="KW-0067">ATP-binding</keyword>
<dbReference type="GO" id="GO:0006355">
    <property type="term" value="P:regulation of DNA-templated transcription"/>
    <property type="evidence" value="ECO:0007669"/>
    <property type="project" value="InterPro"/>
</dbReference>
<dbReference type="InterPro" id="IPR041664">
    <property type="entry name" value="AAA_16"/>
</dbReference>